<comment type="caution">
    <text evidence="1">The sequence shown here is derived from an EMBL/GenBank/DDBJ whole genome shotgun (WGS) entry which is preliminary data.</text>
</comment>
<accession>A0A9Q0JRZ7</accession>
<protein>
    <submittedName>
        <fullName evidence="1">Uncharacterized protein</fullName>
    </submittedName>
</protein>
<organism evidence="1 2">
    <name type="scientific">Protea cynaroides</name>
    <dbReference type="NCBI Taxonomy" id="273540"/>
    <lineage>
        <taxon>Eukaryota</taxon>
        <taxon>Viridiplantae</taxon>
        <taxon>Streptophyta</taxon>
        <taxon>Embryophyta</taxon>
        <taxon>Tracheophyta</taxon>
        <taxon>Spermatophyta</taxon>
        <taxon>Magnoliopsida</taxon>
        <taxon>Proteales</taxon>
        <taxon>Proteaceae</taxon>
        <taxon>Protea</taxon>
    </lineage>
</organism>
<dbReference type="PANTHER" id="PTHR33476">
    <property type="entry name" value="EMB|CAB62613.1"/>
    <property type="match status" value="1"/>
</dbReference>
<dbReference type="Proteomes" id="UP001141806">
    <property type="component" value="Unassembled WGS sequence"/>
</dbReference>
<dbReference type="GO" id="GO:0008356">
    <property type="term" value="P:asymmetric cell division"/>
    <property type="evidence" value="ECO:0007669"/>
    <property type="project" value="InterPro"/>
</dbReference>
<evidence type="ECO:0000313" key="2">
    <source>
        <dbReference type="Proteomes" id="UP001141806"/>
    </source>
</evidence>
<dbReference type="OrthoDB" id="1934029at2759"/>
<name>A0A9Q0JRZ7_9MAGN</name>
<keyword evidence="2" id="KW-1185">Reference proteome</keyword>
<dbReference type="EMBL" id="JAMYWD010000012">
    <property type="protein sequence ID" value="KAJ4950674.1"/>
    <property type="molecule type" value="Genomic_DNA"/>
</dbReference>
<dbReference type="PANTHER" id="PTHR33476:SF22">
    <property type="entry name" value="PROTEIN POLAR LOCALIZATION DURING ASYMMETRIC DIVISION AND REDISTRIBUTION"/>
    <property type="match status" value="1"/>
</dbReference>
<reference evidence="1" key="1">
    <citation type="journal article" date="2023" name="Plant J.">
        <title>The genome of the king protea, Protea cynaroides.</title>
        <authorList>
            <person name="Chang J."/>
            <person name="Duong T.A."/>
            <person name="Schoeman C."/>
            <person name="Ma X."/>
            <person name="Roodt D."/>
            <person name="Barker N."/>
            <person name="Li Z."/>
            <person name="Van de Peer Y."/>
            <person name="Mizrachi E."/>
        </authorList>
    </citation>
    <scope>NUCLEOTIDE SEQUENCE</scope>
    <source>
        <tissue evidence="1">Young leaves</tissue>
    </source>
</reference>
<dbReference type="InterPro" id="IPR040348">
    <property type="entry name" value="POLAR-like"/>
</dbReference>
<gene>
    <name evidence="1" type="ORF">NE237_027506</name>
</gene>
<evidence type="ECO:0000313" key="1">
    <source>
        <dbReference type="EMBL" id="KAJ4950674.1"/>
    </source>
</evidence>
<proteinExistence type="predicted"/>
<sequence length="321" mass="36864">MRKQEMQISDFIDRDEDCNKIGMKRRRKGGFGGSLSHSPRWILSRWLSHLKRRSREPSNSRNRVVLVETEERRTNEWERRREEERKSVHGYFLSGCQTDGAKGESSSSLVQDCQSSEILHSSAESSGRYMKELSFNLGLGVGLVYLIAESKTEIKKMMELRTQMEMLLKEIKDGMQRKDTEITKDCIHLPKSRAPRERNGDLLVEGHCKDHFSACSRNMLVKVQVLSALSCESNGVGFKELDLDSITDVMYCIPGISSSWPQLQQFLAVVHYENDSNGFQLSLLIIESIETLRPPPLHRTVQHIVFFPMYADPTLLSHGQW</sequence>
<dbReference type="AlphaFoldDB" id="A0A9Q0JRZ7"/>